<accession>A0A7W7CTH2</accession>
<proteinExistence type="predicted"/>
<name>A0A7W7CTH2_9ACTN</name>
<evidence type="ECO:0000313" key="2">
    <source>
        <dbReference type="Proteomes" id="UP000542742"/>
    </source>
</evidence>
<keyword evidence="2" id="KW-1185">Reference proteome</keyword>
<sequence>MSYQEPRCVICDSDMMFEVPATPDGEVEELVCRRCGAAEVVTPVVAHLWPGRTPVLPQQRRAA</sequence>
<dbReference type="AlphaFoldDB" id="A0A7W7CTH2"/>
<gene>
    <name evidence="1" type="ORF">BKA14_004559</name>
</gene>
<organism evidence="1 2">
    <name type="scientific">Paractinoplanes abujensis</name>
    <dbReference type="NCBI Taxonomy" id="882441"/>
    <lineage>
        <taxon>Bacteria</taxon>
        <taxon>Bacillati</taxon>
        <taxon>Actinomycetota</taxon>
        <taxon>Actinomycetes</taxon>
        <taxon>Micromonosporales</taxon>
        <taxon>Micromonosporaceae</taxon>
        <taxon>Paractinoplanes</taxon>
    </lineage>
</organism>
<evidence type="ECO:0000313" key="1">
    <source>
        <dbReference type="EMBL" id="MBB4694411.1"/>
    </source>
</evidence>
<dbReference type="Proteomes" id="UP000542742">
    <property type="component" value="Unassembled WGS sequence"/>
</dbReference>
<comment type="caution">
    <text evidence="1">The sequence shown here is derived from an EMBL/GenBank/DDBJ whole genome shotgun (WGS) entry which is preliminary data.</text>
</comment>
<dbReference type="RefSeq" id="WP_184952897.1">
    <property type="nucleotide sequence ID" value="NZ_BOMC01000038.1"/>
</dbReference>
<dbReference type="EMBL" id="JACHMF010000001">
    <property type="protein sequence ID" value="MBB4694411.1"/>
    <property type="molecule type" value="Genomic_DNA"/>
</dbReference>
<reference evidence="1 2" key="1">
    <citation type="submission" date="2020-08" db="EMBL/GenBank/DDBJ databases">
        <title>Sequencing the genomes of 1000 actinobacteria strains.</title>
        <authorList>
            <person name="Klenk H.-P."/>
        </authorList>
    </citation>
    <scope>NUCLEOTIDE SEQUENCE [LARGE SCALE GENOMIC DNA]</scope>
    <source>
        <strain evidence="1 2">DSM 45518</strain>
    </source>
</reference>
<protein>
    <submittedName>
        <fullName evidence="1">Uncharacterized protein</fullName>
    </submittedName>
</protein>